<sequence>MLEAAGIVSGLAFFKGGLCSMQKKVTNPEQRWRPLSLMPAFKFAVGRAAEGARVQAKSMRVAIKHPGLVNRFDLVRMRLVYEETALNAAMCREQVKRWRGECVTREQMMALDRLEGIVDQWSDDTDEVLEAIKALLHEH</sequence>
<organism evidence="1 2">
    <name type="scientific">Dyella flava</name>
    <dbReference type="NCBI Taxonomy" id="1920170"/>
    <lineage>
        <taxon>Bacteria</taxon>
        <taxon>Pseudomonadati</taxon>
        <taxon>Pseudomonadota</taxon>
        <taxon>Gammaproteobacteria</taxon>
        <taxon>Lysobacterales</taxon>
        <taxon>Rhodanobacteraceae</taxon>
        <taxon>Dyella</taxon>
    </lineage>
</organism>
<gene>
    <name evidence="1" type="ORF">ISP19_18465</name>
</gene>
<evidence type="ECO:0000313" key="1">
    <source>
        <dbReference type="EMBL" id="MBM7127363.1"/>
    </source>
</evidence>
<evidence type="ECO:0000313" key="2">
    <source>
        <dbReference type="Proteomes" id="UP001430149"/>
    </source>
</evidence>
<reference evidence="1" key="1">
    <citation type="submission" date="2020-10" db="EMBL/GenBank/DDBJ databases">
        <title>Phylogeny of dyella-like bacteria.</title>
        <authorList>
            <person name="Fu J."/>
        </authorList>
    </citation>
    <scope>NUCLEOTIDE SEQUENCE</scope>
    <source>
        <strain evidence="1">DHOC52</strain>
    </source>
</reference>
<name>A0ABS2K952_9GAMM</name>
<accession>A0ABS2K952</accession>
<protein>
    <submittedName>
        <fullName evidence="1">Uncharacterized protein</fullName>
    </submittedName>
</protein>
<dbReference type="Proteomes" id="UP001430149">
    <property type="component" value="Unassembled WGS sequence"/>
</dbReference>
<dbReference type="EMBL" id="JADIKE010000039">
    <property type="protein sequence ID" value="MBM7127363.1"/>
    <property type="molecule type" value="Genomic_DNA"/>
</dbReference>
<proteinExistence type="predicted"/>
<dbReference type="RefSeq" id="WP_204683898.1">
    <property type="nucleotide sequence ID" value="NZ_BSNR01000014.1"/>
</dbReference>
<comment type="caution">
    <text evidence="1">The sequence shown here is derived from an EMBL/GenBank/DDBJ whole genome shotgun (WGS) entry which is preliminary data.</text>
</comment>
<keyword evidence="2" id="KW-1185">Reference proteome</keyword>